<evidence type="ECO:0000256" key="1">
    <source>
        <dbReference type="SAM" id="SignalP"/>
    </source>
</evidence>
<evidence type="ECO:0000313" key="4">
    <source>
        <dbReference type="Proteomes" id="UP000663891"/>
    </source>
</evidence>
<reference evidence="2" key="1">
    <citation type="submission" date="2021-02" db="EMBL/GenBank/DDBJ databases">
        <authorList>
            <person name="Nowell W R."/>
        </authorList>
    </citation>
    <scope>NUCLEOTIDE SEQUENCE</scope>
</reference>
<dbReference type="EMBL" id="CAJNON010000592">
    <property type="protein sequence ID" value="CAF1327710.1"/>
    <property type="molecule type" value="Genomic_DNA"/>
</dbReference>
<evidence type="ECO:0000313" key="3">
    <source>
        <dbReference type="EMBL" id="CAF4001233.1"/>
    </source>
</evidence>
<dbReference type="Proteomes" id="UP000663881">
    <property type="component" value="Unassembled WGS sequence"/>
</dbReference>
<feature type="signal peptide" evidence="1">
    <location>
        <begin position="1"/>
        <end position="21"/>
    </location>
</feature>
<comment type="caution">
    <text evidence="2">The sequence shown here is derived from an EMBL/GenBank/DDBJ whole genome shotgun (WGS) entry which is preliminary data.</text>
</comment>
<dbReference type="Proteomes" id="UP000663891">
    <property type="component" value="Unassembled WGS sequence"/>
</dbReference>
<name>A0A815FJS2_9BILA</name>
<protein>
    <submittedName>
        <fullName evidence="2">Uncharacterized protein</fullName>
    </submittedName>
</protein>
<keyword evidence="1" id="KW-0732">Signal</keyword>
<gene>
    <name evidence="3" type="ORF">OKA104_LOCUS29797</name>
    <name evidence="2" type="ORF">VCS650_LOCUS32505</name>
</gene>
<proteinExistence type="predicted"/>
<evidence type="ECO:0000313" key="2">
    <source>
        <dbReference type="EMBL" id="CAF1327710.1"/>
    </source>
</evidence>
<sequence>MVLVTCILIVLFTIYSIPCESLKCYECTGHVSCGQGQTDLIVDCAGKCMVYRNQYDGDTIVRRCCSYDCGTEDGLRDYEGRTPAYFCSQDLCNDALSDMKLSGTSIGQSTTSSSLTTNEGEQTSSLSCYDCTGHNPQCGTDPLTLVHGCKACMVYLNAFDGNTVVRRCCTSGCGSSGTVSDYEGRTAYFCTSDRCNGIGTETVLTGGIISTSTTIRPTSTTSIQTSSFQCYDCSGSDCGREGSASSTNCPTCMVYRNPDDQTKIERHCCWWACGPSYSVSTYNGIQTYFCSANKCNGHGSENILDPPITTTQSITSTSTSTTTTYSSSTCTLNCRNGSTPETEDGCFCYCLGNTNGRECENIDCNQSDTESETCSWENRPLCGQSETYAYACAHLCGKC</sequence>
<feature type="chain" id="PRO_5036227456" evidence="1">
    <location>
        <begin position="22"/>
        <end position="399"/>
    </location>
</feature>
<dbReference type="EMBL" id="CAJOAY010003087">
    <property type="protein sequence ID" value="CAF4001233.1"/>
    <property type="molecule type" value="Genomic_DNA"/>
</dbReference>
<organism evidence="2 4">
    <name type="scientific">Adineta steineri</name>
    <dbReference type="NCBI Taxonomy" id="433720"/>
    <lineage>
        <taxon>Eukaryota</taxon>
        <taxon>Metazoa</taxon>
        <taxon>Spiralia</taxon>
        <taxon>Gnathifera</taxon>
        <taxon>Rotifera</taxon>
        <taxon>Eurotatoria</taxon>
        <taxon>Bdelloidea</taxon>
        <taxon>Adinetida</taxon>
        <taxon>Adinetidae</taxon>
        <taxon>Adineta</taxon>
    </lineage>
</organism>
<dbReference type="AlphaFoldDB" id="A0A815FJS2"/>
<accession>A0A815FJS2</accession>
<dbReference type="OrthoDB" id="10014887at2759"/>